<evidence type="ECO:0000313" key="3">
    <source>
        <dbReference type="Proteomes" id="UP001528411"/>
    </source>
</evidence>
<sequence>MPRHKERFKEVALLASEQFAIQHRSTLSGVNSEMVRSQNSLNVKNEHFVPIHSQTQVLIGDTIGEMFWYLTLADICFIGGSLVKTGGHNPIEPAAVGLPIITGPYTFNFKTVFKQCQKRNFAFN</sequence>
<keyword evidence="3" id="KW-1185">Reference proteome</keyword>
<evidence type="ECO:0000313" key="2">
    <source>
        <dbReference type="EMBL" id="MDC2888836.1"/>
    </source>
</evidence>
<evidence type="ECO:0000256" key="1">
    <source>
        <dbReference type="RuleBase" id="RU365103"/>
    </source>
</evidence>
<dbReference type="EC" id="2.4.99.12" evidence="1"/>
<comment type="catalytic activity">
    <reaction evidence="1">
        <text>lipid IVA (E. coli) + CMP-3-deoxy-beta-D-manno-octulosonate = alpha-Kdo-(2-&gt;6)-lipid IVA (E. coli) + CMP + H(+)</text>
        <dbReference type="Rhea" id="RHEA:28066"/>
        <dbReference type="ChEBI" id="CHEBI:15378"/>
        <dbReference type="ChEBI" id="CHEBI:58603"/>
        <dbReference type="ChEBI" id="CHEBI:60364"/>
        <dbReference type="ChEBI" id="CHEBI:60377"/>
        <dbReference type="ChEBI" id="CHEBI:85987"/>
        <dbReference type="EC" id="2.4.99.12"/>
    </reaction>
</comment>
<comment type="caution">
    <text evidence="2">The sequence shown here is derived from an EMBL/GenBank/DDBJ whole genome shotgun (WGS) entry which is preliminary data.</text>
</comment>
<dbReference type="InterPro" id="IPR039901">
    <property type="entry name" value="Kdotransferase"/>
</dbReference>
<dbReference type="Gene3D" id="3.40.50.2000">
    <property type="entry name" value="Glycogen Phosphorylase B"/>
    <property type="match status" value="1"/>
</dbReference>
<reference evidence="2 3" key="1">
    <citation type="submission" date="2023-01" db="EMBL/GenBank/DDBJ databases">
        <title>Psychrosphaera sp. nov., isolated from marine algae.</title>
        <authorList>
            <person name="Bayburt H."/>
            <person name="Choi B.J."/>
            <person name="Kim J.M."/>
            <person name="Choi D.G."/>
            <person name="Jeon C.O."/>
        </authorList>
    </citation>
    <scope>NUCLEOTIDE SEQUENCE [LARGE SCALE GENOMIC DNA]</scope>
    <source>
        <strain evidence="2 3">G1-22</strain>
    </source>
</reference>
<dbReference type="RefSeq" id="WP_272180403.1">
    <property type="nucleotide sequence ID" value="NZ_JAQOMS010000002.1"/>
</dbReference>
<dbReference type="Proteomes" id="UP001528411">
    <property type="component" value="Unassembled WGS sequence"/>
</dbReference>
<dbReference type="PANTHER" id="PTHR42755:SF1">
    <property type="entry name" value="3-DEOXY-D-MANNO-OCTULOSONIC ACID TRANSFERASE, MITOCHONDRIAL-RELATED"/>
    <property type="match status" value="1"/>
</dbReference>
<keyword evidence="1" id="KW-0472">Membrane</keyword>
<dbReference type="EMBL" id="JAQOMS010000002">
    <property type="protein sequence ID" value="MDC2888836.1"/>
    <property type="molecule type" value="Genomic_DNA"/>
</dbReference>
<proteinExistence type="inferred from homology"/>
<protein>
    <recommendedName>
        <fullName evidence="1">3-deoxy-D-manno-octulosonic acid transferase</fullName>
        <shortName evidence="1">Kdo transferase</shortName>
        <ecNumber evidence="1">2.4.99.12</ecNumber>
    </recommendedName>
    <alternativeName>
        <fullName evidence="1">Lipid IV(A) 3-deoxy-D-manno-octulosonic acid transferase</fullName>
    </alternativeName>
</protein>
<keyword evidence="1" id="KW-0808">Transferase</keyword>
<comment type="function">
    <text evidence="1">Involved in lipopolysaccharide (LPS) biosynthesis. Catalyzes the transfer of 3-deoxy-D-manno-octulosonate (Kdo) residue(s) from CMP-Kdo to lipid IV(A), the tetraacyldisaccharide-1,4'-bisphosphate precursor of lipid A.</text>
</comment>
<keyword evidence="1" id="KW-1003">Cell membrane</keyword>
<accession>A0ABT5FBR1</accession>
<gene>
    <name evidence="2" type="ORF">PN838_08665</name>
</gene>
<keyword evidence="1" id="KW-0448">Lipopolysaccharide biosynthesis</keyword>
<organism evidence="2 3">
    <name type="scientific">Psychrosphaera algicola</name>
    <dbReference type="NCBI Taxonomy" id="3023714"/>
    <lineage>
        <taxon>Bacteria</taxon>
        <taxon>Pseudomonadati</taxon>
        <taxon>Pseudomonadota</taxon>
        <taxon>Gammaproteobacteria</taxon>
        <taxon>Alteromonadales</taxon>
        <taxon>Pseudoalteromonadaceae</taxon>
        <taxon>Psychrosphaera</taxon>
    </lineage>
</organism>
<name>A0ABT5FBR1_9GAMM</name>
<comment type="subcellular location">
    <subcellularLocation>
        <location evidence="1">Cell membrane</location>
    </subcellularLocation>
</comment>
<comment type="pathway">
    <text evidence="1">Bacterial outer membrane biogenesis; LPS core biosynthesis.</text>
</comment>
<comment type="similarity">
    <text evidence="1">Belongs to the glycosyltransferase group 1 family.</text>
</comment>
<dbReference type="PANTHER" id="PTHR42755">
    <property type="entry name" value="3-DEOXY-MANNO-OCTULOSONATE CYTIDYLYLTRANSFERASE"/>
    <property type="match status" value="1"/>
</dbReference>